<dbReference type="InterPro" id="IPR036927">
    <property type="entry name" value="Cyt_c_oxase-like_su1_sf"/>
</dbReference>
<keyword evidence="3" id="KW-1185">Reference proteome</keyword>
<keyword evidence="1" id="KW-0812">Transmembrane</keyword>
<feature type="transmembrane region" description="Helical" evidence="1">
    <location>
        <begin position="147"/>
        <end position="170"/>
    </location>
</feature>
<dbReference type="RefSeq" id="WP_049993007.1">
    <property type="nucleotide sequence ID" value="NZ_CP031310.1"/>
</dbReference>
<feature type="transmembrane region" description="Helical" evidence="1">
    <location>
        <begin position="289"/>
        <end position="308"/>
    </location>
</feature>
<keyword evidence="1" id="KW-0472">Membrane</keyword>
<dbReference type="STRING" id="1457250.GCA_000755225_02123"/>
<feature type="transmembrane region" description="Helical" evidence="1">
    <location>
        <begin position="254"/>
        <end position="277"/>
    </location>
</feature>
<dbReference type="SUPFAM" id="SSF81442">
    <property type="entry name" value="Cytochrome c oxidase subunit I-like"/>
    <property type="match status" value="2"/>
</dbReference>
<organism evidence="2 3">
    <name type="scientific">Halapricum salinum</name>
    <dbReference type="NCBI Taxonomy" id="1457250"/>
    <lineage>
        <taxon>Archaea</taxon>
        <taxon>Methanobacteriati</taxon>
        <taxon>Methanobacteriota</taxon>
        <taxon>Stenosarchaea group</taxon>
        <taxon>Halobacteria</taxon>
        <taxon>Halobacteriales</taxon>
        <taxon>Haloarculaceae</taxon>
        <taxon>Halapricum</taxon>
    </lineage>
</organism>
<name>A0A4D6HFE1_9EURY</name>
<sequence length="446" mass="47164">MSAIPSGIETDRQPPLPIPMAHFLVGIGFLLLGGFSGAAAGANALPGMAMLAHTHLLLAGWVCVTIMGAMTQFVPVWSGVALHSDRLAMVQLYLLTAGLLGFAAVFVFGPLRLLVVPAALMLAGFWVFVYNVGRTLLAIDTPDVTEIHFAVALGWFVVLTVMGVTLAASYARPMVFVELGLNPLQFRMAHATAAVFGAVLTTVVGALYQLGEIFTQAPDSAVDDAVQRVESVSYPIGVVSLVGGRLLGIESVGAVGGVLVVTGLVAVGVVLARRLLYAQTEWAPVLSRYSVVAGAMLLWGVLTAPIWLRRPLAYDAMLGAPLARNVLVFGVLTFVLLGSLYHVVPFLLWLERYSDRIGLESVPMVEDLYSSRLAAVDFWAVLLGGAVLVARDAFDLPVVAIALGGTLTTVGFVVFTANMLLVLRGHSPFSIRVIVSAGLSRSTGER</sequence>
<dbReference type="KEGG" id="hsn:DV733_16220"/>
<feature type="transmembrane region" description="Helical" evidence="1">
    <location>
        <begin position="113"/>
        <end position="132"/>
    </location>
</feature>
<accession>A0A4D6HFE1</accession>
<evidence type="ECO:0000256" key="1">
    <source>
        <dbReference type="SAM" id="Phobius"/>
    </source>
</evidence>
<feature type="transmembrane region" description="Helical" evidence="1">
    <location>
        <begin position="90"/>
        <end position="108"/>
    </location>
</feature>
<feature type="transmembrane region" description="Helical" evidence="1">
    <location>
        <begin position="328"/>
        <end position="350"/>
    </location>
</feature>
<evidence type="ECO:0008006" key="4">
    <source>
        <dbReference type="Google" id="ProtNLM"/>
    </source>
</evidence>
<dbReference type="EMBL" id="CP031310">
    <property type="protein sequence ID" value="QCC52683.1"/>
    <property type="molecule type" value="Genomic_DNA"/>
</dbReference>
<protein>
    <recommendedName>
        <fullName evidence="4">Cbb3-type cytochrome c oxidase subunit I</fullName>
    </recommendedName>
</protein>
<feature type="transmembrane region" description="Helical" evidence="1">
    <location>
        <begin position="191"/>
        <end position="210"/>
    </location>
</feature>
<dbReference type="Proteomes" id="UP000296706">
    <property type="component" value="Chromosome"/>
</dbReference>
<feature type="transmembrane region" description="Helical" evidence="1">
    <location>
        <begin position="371"/>
        <end position="390"/>
    </location>
</feature>
<feature type="transmembrane region" description="Helical" evidence="1">
    <location>
        <begin position="396"/>
        <end position="423"/>
    </location>
</feature>
<dbReference type="Gene3D" id="1.20.210.10">
    <property type="entry name" value="Cytochrome c oxidase-like, subunit I domain"/>
    <property type="match status" value="2"/>
</dbReference>
<evidence type="ECO:0000313" key="3">
    <source>
        <dbReference type="Proteomes" id="UP000296706"/>
    </source>
</evidence>
<dbReference type="GeneID" id="39849437"/>
<dbReference type="OrthoDB" id="145655at2157"/>
<proteinExistence type="predicted"/>
<gene>
    <name evidence="2" type="ORF">DV733_16220</name>
</gene>
<reference evidence="2 3" key="1">
    <citation type="journal article" date="2019" name="Nat. Commun.">
        <title>A new type of DNA phosphorothioation-based antiviral system in archaea.</title>
        <authorList>
            <person name="Xiong L."/>
            <person name="Liu S."/>
            <person name="Chen S."/>
            <person name="Xiao Y."/>
            <person name="Zhu B."/>
            <person name="Gao Y."/>
            <person name="Zhang Y."/>
            <person name="Chen B."/>
            <person name="Luo J."/>
            <person name="Deng Z."/>
            <person name="Chen X."/>
            <person name="Wang L."/>
            <person name="Chen S."/>
        </authorList>
    </citation>
    <scope>NUCLEOTIDE SEQUENCE [LARGE SCALE GENOMIC DNA]</scope>
    <source>
        <strain evidence="2 3">CBA1105</strain>
    </source>
</reference>
<feature type="transmembrane region" description="Helical" evidence="1">
    <location>
        <begin position="56"/>
        <end position="78"/>
    </location>
</feature>
<evidence type="ECO:0000313" key="2">
    <source>
        <dbReference type="EMBL" id="QCC52683.1"/>
    </source>
</evidence>
<keyword evidence="1" id="KW-1133">Transmembrane helix</keyword>
<dbReference type="AlphaFoldDB" id="A0A4D6HFE1"/>
<feature type="transmembrane region" description="Helical" evidence="1">
    <location>
        <begin position="20"/>
        <end position="44"/>
    </location>
</feature>